<organism evidence="8 9">
    <name type="scientific">Gnathostoma spinigerum</name>
    <dbReference type="NCBI Taxonomy" id="75299"/>
    <lineage>
        <taxon>Eukaryota</taxon>
        <taxon>Metazoa</taxon>
        <taxon>Ecdysozoa</taxon>
        <taxon>Nematoda</taxon>
        <taxon>Chromadorea</taxon>
        <taxon>Rhabditida</taxon>
        <taxon>Spirurina</taxon>
        <taxon>Gnathostomatomorpha</taxon>
        <taxon>Gnathostomatoidea</taxon>
        <taxon>Gnathostomatidae</taxon>
        <taxon>Gnathostoma</taxon>
    </lineage>
</organism>
<keyword evidence="5 7" id="KW-1133">Transmembrane helix</keyword>
<evidence type="ECO:0000256" key="5">
    <source>
        <dbReference type="ARBA" id="ARBA00022989"/>
    </source>
</evidence>
<keyword evidence="3 7" id="KW-0812">Transmembrane</keyword>
<reference evidence="8 9" key="1">
    <citation type="submission" date="2024-08" db="EMBL/GenBank/DDBJ databases">
        <title>Gnathostoma spinigerum genome.</title>
        <authorList>
            <person name="Gonzalez-Bertolin B."/>
            <person name="Monzon S."/>
            <person name="Zaballos A."/>
            <person name="Jimenez P."/>
            <person name="Dekumyoy P."/>
            <person name="Varona S."/>
            <person name="Cuesta I."/>
            <person name="Sumanam S."/>
            <person name="Adisakwattana P."/>
            <person name="Gasser R.B."/>
            <person name="Hernandez-Gonzalez A."/>
            <person name="Young N.D."/>
            <person name="Perteguer M.J."/>
        </authorList>
    </citation>
    <scope>NUCLEOTIDE SEQUENCE [LARGE SCALE GENOMIC DNA]</scope>
    <source>
        <strain evidence="8">AL3</strain>
        <tissue evidence="8">Liver</tissue>
    </source>
</reference>
<keyword evidence="4" id="KW-0571">Peptide transport</keyword>
<proteinExistence type="inferred from homology"/>
<dbReference type="Gene3D" id="1.20.1250.20">
    <property type="entry name" value="MFS general substrate transporter like domains"/>
    <property type="match status" value="1"/>
</dbReference>
<gene>
    <name evidence="8" type="ORF">AB6A40_001009</name>
</gene>
<feature type="transmembrane region" description="Helical" evidence="7">
    <location>
        <begin position="188"/>
        <end position="210"/>
    </location>
</feature>
<evidence type="ECO:0000256" key="2">
    <source>
        <dbReference type="ARBA" id="ARBA00005982"/>
    </source>
</evidence>
<dbReference type="PANTHER" id="PTHR11654">
    <property type="entry name" value="OLIGOPEPTIDE TRANSPORTER-RELATED"/>
    <property type="match status" value="1"/>
</dbReference>
<dbReference type="Proteomes" id="UP001608902">
    <property type="component" value="Unassembled WGS sequence"/>
</dbReference>
<dbReference type="Pfam" id="PF00854">
    <property type="entry name" value="PTR2"/>
    <property type="match status" value="1"/>
</dbReference>
<keyword evidence="9" id="KW-1185">Reference proteome</keyword>
<dbReference type="InterPro" id="IPR000109">
    <property type="entry name" value="POT_fam"/>
</dbReference>
<dbReference type="EMBL" id="JBGFUD010000336">
    <property type="protein sequence ID" value="MFH4974300.1"/>
    <property type="molecule type" value="Genomic_DNA"/>
</dbReference>
<evidence type="ECO:0000256" key="1">
    <source>
        <dbReference type="ARBA" id="ARBA00004141"/>
    </source>
</evidence>
<sequence length="271" mass="30127">MSSSLIIPTVYQQVGKIRLENANRYAFFSRTSPSFFKYDTKKADNGRTRLYLSLADGSSLLGGKFYVIDNKNEVVEDVLITSGRKIDIQPPFVSSPHYKFAYGPGNCSYTECNYRTEFFAQMGGVYVVQLTTNGPLISNIIKPNSISILWQLPQLTIITFGEILFSITGLEFSYSQATPNMKSVLQALWLLTTFLGNVIDMGISGSHIVAEPALEFFVYAILMLIVIGVFVTLSIMYTYAEDRADFPTHLPVDGKETPIALAPSTISRTTE</sequence>
<evidence type="ECO:0000256" key="7">
    <source>
        <dbReference type="SAM" id="Phobius"/>
    </source>
</evidence>
<evidence type="ECO:0000256" key="4">
    <source>
        <dbReference type="ARBA" id="ARBA00022856"/>
    </source>
</evidence>
<feature type="transmembrane region" description="Helical" evidence="7">
    <location>
        <begin position="216"/>
        <end position="240"/>
    </location>
</feature>
<accession>A0ABD6E385</accession>
<comment type="caution">
    <text evidence="8">The sequence shown here is derived from an EMBL/GenBank/DDBJ whole genome shotgun (WGS) entry which is preliminary data.</text>
</comment>
<dbReference type="AlphaFoldDB" id="A0ABD6E385"/>
<keyword evidence="6 7" id="KW-0472">Membrane</keyword>
<dbReference type="InterPro" id="IPR036259">
    <property type="entry name" value="MFS_trans_sf"/>
</dbReference>
<evidence type="ECO:0000256" key="6">
    <source>
        <dbReference type="ARBA" id="ARBA00023136"/>
    </source>
</evidence>
<name>A0ABD6E385_9BILA</name>
<comment type="similarity">
    <text evidence="2">Belongs to the major facilitator superfamily. Proton-dependent oligopeptide transporter (POT/PTR) (TC 2.A.17) family.</text>
</comment>
<dbReference type="GO" id="GO:0016020">
    <property type="term" value="C:membrane"/>
    <property type="evidence" value="ECO:0007669"/>
    <property type="project" value="UniProtKB-SubCell"/>
</dbReference>
<protein>
    <submittedName>
        <fullName evidence="8">Uncharacterized protein</fullName>
    </submittedName>
</protein>
<dbReference type="GO" id="GO:0015833">
    <property type="term" value="P:peptide transport"/>
    <property type="evidence" value="ECO:0007669"/>
    <property type="project" value="UniProtKB-KW"/>
</dbReference>
<evidence type="ECO:0000256" key="3">
    <source>
        <dbReference type="ARBA" id="ARBA00022692"/>
    </source>
</evidence>
<evidence type="ECO:0000313" key="8">
    <source>
        <dbReference type="EMBL" id="MFH4974300.1"/>
    </source>
</evidence>
<evidence type="ECO:0000313" key="9">
    <source>
        <dbReference type="Proteomes" id="UP001608902"/>
    </source>
</evidence>
<comment type="subcellular location">
    <subcellularLocation>
        <location evidence="1">Membrane</location>
        <topology evidence="1">Multi-pass membrane protein</topology>
    </subcellularLocation>
</comment>
<keyword evidence="4" id="KW-0813">Transport</keyword>
<keyword evidence="4" id="KW-0653">Protein transport</keyword>